<accession>A0A645DP65</accession>
<dbReference type="EMBL" id="VSSQ01038038">
    <property type="protein sequence ID" value="MPM90898.1"/>
    <property type="molecule type" value="Genomic_DNA"/>
</dbReference>
<comment type="caution">
    <text evidence="2">The sequence shown here is derived from an EMBL/GenBank/DDBJ whole genome shotgun (WGS) entry which is preliminary data.</text>
</comment>
<proteinExistence type="predicted"/>
<feature type="compositionally biased region" description="Polar residues" evidence="1">
    <location>
        <begin position="41"/>
        <end position="56"/>
    </location>
</feature>
<feature type="region of interest" description="Disordered" evidence="1">
    <location>
        <begin position="1"/>
        <end position="66"/>
    </location>
</feature>
<organism evidence="2">
    <name type="scientific">bioreactor metagenome</name>
    <dbReference type="NCBI Taxonomy" id="1076179"/>
    <lineage>
        <taxon>unclassified sequences</taxon>
        <taxon>metagenomes</taxon>
        <taxon>ecological metagenomes</taxon>
    </lineage>
</organism>
<reference evidence="2" key="1">
    <citation type="submission" date="2019-08" db="EMBL/GenBank/DDBJ databases">
        <authorList>
            <person name="Kucharzyk K."/>
            <person name="Murdoch R.W."/>
            <person name="Higgins S."/>
            <person name="Loffler F."/>
        </authorList>
    </citation>
    <scope>NUCLEOTIDE SEQUENCE</scope>
</reference>
<name>A0A645DP65_9ZZZZ</name>
<gene>
    <name evidence="2" type="ORF">SDC9_138021</name>
</gene>
<evidence type="ECO:0000313" key="2">
    <source>
        <dbReference type="EMBL" id="MPM90898.1"/>
    </source>
</evidence>
<dbReference type="AlphaFoldDB" id="A0A645DP65"/>
<feature type="compositionally biased region" description="Basic and acidic residues" evidence="1">
    <location>
        <begin position="1"/>
        <end position="25"/>
    </location>
</feature>
<feature type="region of interest" description="Disordered" evidence="1">
    <location>
        <begin position="73"/>
        <end position="92"/>
    </location>
</feature>
<protein>
    <submittedName>
        <fullName evidence="2">Uncharacterized protein</fullName>
    </submittedName>
</protein>
<evidence type="ECO:0000256" key="1">
    <source>
        <dbReference type="SAM" id="MobiDB-lite"/>
    </source>
</evidence>
<sequence>MDNEPFKEFGTHAREHCRQQKDQQGAKEGYAAPDGDLLNSELPTTNGDGHSRQLGQLGQIDKDESQHHHTIKDAFYNNGCQRSRNGHSLAAL</sequence>